<feature type="domain" description="SCA7" evidence="2">
    <location>
        <begin position="416"/>
        <end position="483"/>
    </location>
</feature>
<dbReference type="PANTHER" id="PTHR15117:SF5">
    <property type="entry name" value="ATAXIN-7-LIKE PROTEIN 2"/>
    <property type="match status" value="1"/>
</dbReference>
<dbReference type="InterPro" id="IPR052237">
    <property type="entry name" value="Ataxin-7-like_regulator"/>
</dbReference>
<feature type="compositionally biased region" description="Pro residues" evidence="1">
    <location>
        <begin position="488"/>
        <end position="512"/>
    </location>
</feature>
<evidence type="ECO:0000259" key="2">
    <source>
        <dbReference type="PROSITE" id="PS51505"/>
    </source>
</evidence>
<feature type="compositionally biased region" description="Low complexity" evidence="1">
    <location>
        <begin position="291"/>
        <end position="300"/>
    </location>
</feature>
<accession>A0AAN7RJC9</accession>
<feature type="compositionally biased region" description="Polar residues" evidence="1">
    <location>
        <begin position="709"/>
        <end position="728"/>
    </location>
</feature>
<dbReference type="AlphaFoldDB" id="A0AAN7RJC9"/>
<protein>
    <recommendedName>
        <fullName evidence="2">SCA7 domain-containing protein</fullName>
    </recommendedName>
</protein>
<evidence type="ECO:0000313" key="4">
    <source>
        <dbReference type="Proteomes" id="UP001333110"/>
    </source>
</evidence>
<feature type="region of interest" description="Disordered" evidence="1">
    <location>
        <begin position="633"/>
        <end position="915"/>
    </location>
</feature>
<evidence type="ECO:0000313" key="3">
    <source>
        <dbReference type="EMBL" id="KAK4809149.1"/>
    </source>
</evidence>
<feature type="compositionally biased region" description="Pro residues" evidence="1">
    <location>
        <begin position="643"/>
        <end position="663"/>
    </location>
</feature>
<dbReference type="Proteomes" id="UP001333110">
    <property type="component" value="Unassembled WGS sequence"/>
</dbReference>
<feature type="compositionally biased region" description="Polar residues" evidence="1">
    <location>
        <begin position="797"/>
        <end position="808"/>
    </location>
</feature>
<sequence length="915" mass="95272">MGLGAQHGTAGQHWVPSITLLDGTGHPVWHSWPGRRHHWPGGHRFPLSRGRCSRLGPGHPPGTASEAAGCRATAGWGPGCPLGCPQAVGAVPGHVPARTRLSPGAPAPRRRWAIGRVQRRVVGRGPRRRWHAAGPPLTPGWIRPSGLILAGLIVPGALAAFDGREWRCCRRQGLGGCTQCWLWLGEAGTVPVPAAADGVLSLAGSGSELEESGKSGGKKLDAMTLIKEDMNIFGHCPAHDEFYLVVCNHCSQVVKPQAFQKHCERRHGPLSKLYARAAAAAKCHVAVNGQPAAGGTPGTAKALREKPPGARGRVQALPERPDKDNNLCLFVPVKIPSIPKPDGHGIKVPPKAVPTNSKEPLGKPATAAVPKEPPVSAGVGGDSAMPADGPGCKPESAPAPGEKDAGASKPPPRSHKKLARKECDLNRQCGVLNPDTKKICTRLLTCKIHSVHQRREVQGRAKDFDVLVAELKASSRKGESPKERSPPGKEPLPPPQQDPSSLPQPPAGPPSTSPCRAKLPHSHCPLPRARLSSDSDPEDAPAASGEGGTGVFPFPLPKGGSRVSSEESEEEGGEEPPRPPTRPPRPQAFCTFGSRLVSPGCYVFNRRLDRFCSALGSMLERHLSSHMWRKIPPAAEPPLHTTPAPPSPAVPPCGPAAPTPSPPTRTSSSSAAPPGTREGRVPTSLNYTVGSPHAAAACSQPECGGGGSQSITSPLPANIPSPSFSKLPSTKASKSSRAREAAGGMDPDTRKRKPPLAAGGPPYKRTCSGDGVKSKNPGCQVSAPPGKTKPTPLGCPASSSTAVLNGTTRVKRLAPPDCRGPPGAAAVDPRGSPLHGPGVPPPPPPRCISEDEVKKRKNAATYCRPVKPKAAPPLPGPPPPPGPAPPDSGSSVRRKKPGTPLGFEEKRSALKVGLR</sequence>
<feature type="compositionally biased region" description="Low complexity" evidence="1">
    <location>
        <begin position="664"/>
        <end position="676"/>
    </location>
</feature>
<proteinExistence type="predicted"/>
<dbReference type="Pfam" id="PF08313">
    <property type="entry name" value="SCA7"/>
    <property type="match status" value="1"/>
</dbReference>
<dbReference type="PROSITE" id="PS51505">
    <property type="entry name" value="SCA7"/>
    <property type="match status" value="1"/>
</dbReference>
<organism evidence="3 4">
    <name type="scientific">Mycteria americana</name>
    <name type="common">Wood stork</name>
    <dbReference type="NCBI Taxonomy" id="33587"/>
    <lineage>
        <taxon>Eukaryota</taxon>
        <taxon>Metazoa</taxon>
        <taxon>Chordata</taxon>
        <taxon>Craniata</taxon>
        <taxon>Vertebrata</taxon>
        <taxon>Euteleostomi</taxon>
        <taxon>Archelosauria</taxon>
        <taxon>Archosauria</taxon>
        <taxon>Dinosauria</taxon>
        <taxon>Saurischia</taxon>
        <taxon>Theropoda</taxon>
        <taxon>Coelurosauria</taxon>
        <taxon>Aves</taxon>
        <taxon>Neognathae</taxon>
        <taxon>Neoaves</taxon>
        <taxon>Aequornithes</taxon>
        <taxon>Ciconiiformes</taxon>
        <taxon>Ciconiidae</taxon>
        <taxon>Mycteria</taxon>
    </lineage>
</organism>
<feature type="region of interest" description="Disordered" evidence="1">
    <location>
        <begin position="290"/>
        <end position="321"/>
    </location>
</feature>
<name>A0AAN7RJC9_MYCAM</name>
<dbReference type="InterPro" id="IPR013243">
    <property type="entry name" value="SCA7_dom"/>
</dbReference>
<reference evidence="3 4" key="1">
    <citation type="journal article" date="2023" name="J. Hered.">
        <title>Chromosome-level genome of the wood stork (Mycteria americana) provides insight into avian chromosome evolution.</title>
        <authorList>
            <person name="Flamio R. Jr."/>
            <person name="Ramstad K.M."/>
        </authorList>
    </citation>
    <scope>NUCLEOTIDE SEQUENCE [LARGE SCALE GENOMIC DNA]</scope>
    <source>
        <strain evidence="3">JAX WOST 10</strain>
    </source>
</reference>
<dbReference type="Gene3D" id="6.10.140.1270">
    <property type="match status" value="1"/>
</dbReference>
<feature type="compositionally biased region" description="Basic and acidic residues" evidence="1">
    <location>
        <begin position="476"/>
        <end position="487"/>
    </location>
</feature>
<dbReference type="PANTHER" id="PTHR15117">
    <property type="entry name" value="ATAXIN 7 RELATED"/>
    <property type="match status" value="1"/>
</dbReference>
<feature type="compositionally biased region" description="Pro residues" evidence="1">
    <location>
        <begin position="870"/>
        <end position="886"/>
    </location>
</feature>
<feature type="region of interest" description="Disordered" evidence="1">
    <location>
        <begin position="339"/>
        <end position="419"/>
    </location>
</feature>
<gene>
    <name evidence="3" type="ORF">QYF61_006407</name>
</gene>
<feature type="region of interest" description="Disordered" evidence="1">
    <location>
        <begin position="471"/>
        <end position="590"/>
    </location>
</feature>
<comment type="caution">
    <text evidence="3">The sequence shown here is derived from an EMBL/GenBank/DDBJ whole genome shotgun (WGS) entry which is preliminary data.</text>
</comment>
<keyword evidence="4" id="KW-1185">Reference proteome</keyword>
<dbReference type="EMBL" id="JAUNZN010000022">
    <property type="protein sequence ID" value="KAK4809149.1"/>
    <property type="molecule type" value="Genomic_DNA"/>
</dbReference>
<evidence type="ECO:0000256" key="1">
    <source>
        <dbReference type="SAM" id="MobiDB-lite"/>
    </source>
</evidence>